<dbReference type="InterPro" id="IPR026847">
    <property type="entry name" value="VPS13"/>
</dbReference>
<dbReference type="PANTHER" id="PTHR16166:SF93">
    <property type="entry name" value="INTERMEMBRANE LIPID TRANSFER PROTEIN VPS13"/>
    <property type="match status" value="1"/>
</dbReference>
<comment type="similarity">
    <text evidence="1">Belongs to the VPS13 family.</text>
</comment>
<feature type="region of interest" description="Disordered" evidence="2">
    <location>
        <begin position="182"/>
        <end position="215"/>
    </location>
</feature>
<keyword evidence="4" id="KW-1185">Reference proteome</keyword>
<evidence type="ECO:0000256" key="1">
    <source>
        <dbReference type="ARBA" id="ARBA00006545"/>
    </source>
</evidence>
<feature type="region of interest" description="Disordered" evidence="2">
    <location>
        <begin position="838"/>
        <end position="860"/>
    </location>
</feature>
<dbReference type="Proteomes" id="UP001281761">
    <property type="component" value="Unassembled WGS sequence"/>
</dbReference>
<organism evidence="3 4">
    <name type="scientific">Blattamonas nauphoetae</name>
    <dbReference type="NCBI Taxonomy" id="2049346"/>
    <lineage>
        <taxon>Eukaryota</taxon>
        <taxon>Metamonada</taxon>
        <taxon>Preaxostyla</taxon>
        <taxon>Oxymonadida</taxon>
        <taxon>Blattamonas</taxon>
    </lineage>
</organism>
<evidence type="ECO:0000256" key="2">
    <source>
        <dbReference type="SAM" id="MobiDB-lite"/>
    </source>
</evidence>
<protein>
    <submittedName>
        <fullName evidence="3">Uncharacterized protein</fullName>
    </submittedName>
</protein>
<gene>
    <name evidence="3" type="ORF">BLNAU_24175</name>
</gene>
<dbReference type="EMBL" id="JARBJD010000581">
    <property type="protein sequence ID" value="KAK2940909.1"/>
    <property type="molecule type" value="Genomic_DNA"/>
</dbReference>
<feature type="region of interest" description="Disordered" evidence="2">
    <location>
        <begin position="1"/>
        <end position="21"/>
    </location>
</feature>
<evidence type="ECO:0000313" key="3">
    <source>
        <dbReference type="EMBL" id="KAK2940909.1"/>
    </source>
</evidence>
<sequence>MDAPVIVQKGSTSSSTRTSKATIPPKISALSQIHCFFEFGRRVLLITSPFCIRNSTAIPMQVSFVQTVSGQQKEAEKSSKSKSSKESTPPAASVNIVLHEQYIPPHGWYNVTLQLMDSSIQMTPSSSSKRQGYALFIHWKHPRPSSSKIYRRGQEYPAVVWRVGVQRSRVCSGRRQSSIERDVYIGNGNDVQSAEEEDDAGTDSETGSLHSAHPSQARDGALISLTQLSSFGMDFDFDDDLLLELIDTYCRHHFQTVHHHEELPPSTTHIQFDKSPLLGRSEIHTQLSFRHSLTPFAESKVLSGNESQPFAFSQNRILIPLQARFTSNKVCITMVDIFTNAFEETIDTVFFCPQAGHKRQLSICAEFDNSHVTLSCTHDSPISTALIPIGREITAQTATLVKDNKACDVAMSMEEGKKEFLNSTVITVSPLFFVQNSKLCHSSPLATAIHFTHSLHTPYVVSHISIEEIGLDFFEGATYQKISASVKELQLDNDQRLPMYPVVLGQTETSFVDNNGKQTSYPEAQPVVSVWFILTLLDDQSVDYVSVFGTLVHQLELLAEEKFVMSLMRVVASQLVCQRGSPPIPATIGLTPERDLVFYFEDFVIQPICVVATINLMEGSYSRREGDALQRLLHHKPHRQVCSFFFSSSSSLYMPQLVSSIVSHFKSQLKQDVKRMYYDPKDASLISGGLSGIWGGVAGLLKHSTIAPWSITRTRIQGIGKGYRNWSHLCVDPVRGAGRGEAVSVLLAGLAGMKPYYLKEARGAFYLANAKRMGYDEESIVCVMLVLHTLFLLRSFSSTVLVIPIFRARPFSLITPPSSGRQLASHFPPLAEIYKRQSESFPQRNTTTNESSGGVEEESNIDLVQNMEVPEIIRKHLDQNTIH</sequence>
<comment type="caution">
    <text evidence="3">The sequence shown here is derived from an EMBL/GenBank/DDBJ whole genome shotgun (WGS) entry which is preliminary data.</text>
</comment>
<reference evidence="3 4" key="1">
    <citation type="journal article" date="2022" name="bioRxiv">
        <title>Genomics of Preaxostyla Flagellates Illuminates Evolutionary Transitions and the Path Towards Mitochondrial Loss.</title>
        <authorList>
            <person name="Novak L.V.F."/>
            <person name="Treitli S.C."/>
            <person name="Pyrih J."/>
            <person name="Halakuc P."/>
            <person name="Pipaliya S.V."/>
            <person name="Vacek V."/>
            <person name="Brzon O."/>
            <person name="Soukal P."/>
            <person name="Eme L."/>
            <person name="Dacks J.B."/>
            <person name="Karnkowska A."/>
            <person name="Elias M."/>
            <person name="Hampl V."/>
        </authorList>
    </citation>
    <scope>NUCLEOTIDE SEQUENCE [LARGE SCALE GENOMIC DNA]</scope>
    <source>
        <strain evidence="3">NAU3</strain>
        <tissue evidence="3">Gut</tissue>
    </source>
</reference>
<feature type="compositionally biased region" description="Acidic residues" evidence="2">
    <location>
        <begin position="193"/>
        <end position="202"/>
    </location>
</feature>
<proteinExistence type="inferred from homology"/>
<dbReference type="PANTHER" id="PTHR16166">
    <property type="entry name" value="VACUOLAR PROTEIN SORTING-ASSOCIATED PROTEIN VPS13"/>
    <property type="match status" value="1"/>
</dbReference>
<accession>A0ABQ9WN45</accession>
<name>A0ABQ9WN45_9EUKA</name>
<feature type="compositionally biased region" description="Basic and acidic residues" evidence="2">
    <location>
        <begin position="73"/>
        <end position="85"/>
    </location>
</feature>
<evidence type="ECO:0000313" key="4">
    <source>
        <dbReference type="Proteomes" id="UP001281761"/>
    </source>
</evidence>
<feature type="region of interest" description="Disordered" evidence="2">
    <location>
        <begin position="71"/>
        <end position="90"/>
    </location>
</feature>